<keyword evidence="1" id="KW-0472">Membrane</keyword>
<dbReference type="NCBIfam" id="TIGR00847">
    <property type="entry name" value="ccoS"/>
    <property type="match status" value="1"/>
</dbReference>
<evidence type="ECO:0000313" key="2">
    <source>
        <dbReference type="EMBL" id="MFC0593545.1"/>
    </source>
</evidence>
<name>A0ABV6PUL0_9BURK</name>
<dbReference type="RefSeq" id="WP_377483771.1">
    <property type="nucleotide sequence ID" value="NZ_JBHLTN010000028.1"/>
</dbReference>
<dbReference type="PANTHER" id="PTHR41532">
    <property type="entry name" value="FIXS PROTEIN"/>
    <property type="match status" value="1"/>
</dbReference>
<evidence type="ECO:0000256" key="1">
    <source>
        <dbReference type="SAM" id="Phobius"/>
    </source>
</evidence>
<evidence type="ECO:0000313" key="3">
    <source>
        <dbReference type="Proteomes" id="UP001589834"/>
    </source>
</evidence>
<organism evidence="2 3">
    <name type="scientific">Ottowia pentelensis</name>
    <dbReference type="NCBI Taxonomy" id="511108"/>
    <lineage>
        <taxon>Bacteria</taxon>
        <taxon>Pseudomonadati</taxon>
        <taxon>Pseudomonadota</taxon>
        <taxon>Betaproteobacteria</taxon>
        <taxon>Burkholderiales</taxon>
        <taxon>Comamonadaceae</taxon>
        <taxon>Ottowia</taxon>
    </lineage>
</organism>
<keyword evidence="1" id="KW-0812">Transmembrane</keyword>
<keyword evidence="1" id="KW-1133">Transmembrane helix</keyword>
<protein>
    <submittedName>
        <fullName evidence="2">Cbb3-type cytochrome oxidase assembly protein CcoS</fullName>
    </submittedName>
</protein>
<proteinExistence type="predicted"/>
<dbReference type="PANTHER" id="PTHR41532:SF1">
    <property type="entry name" value="FIXS PROTEIN"/>
    <property type="match status" value="1"/>
</dbReference>
<dbReference type="Proteomes" id="UP001589834">
    <property type="component" value="Unassembled WGS sequence"/>
</dbReference>
<dbReference type="InterPro" id="IPR004714">
    <property type="entry name" value="Cyt_oxidase_maturation_cbb3"/>
</dbReference>
<sequence length="45" mass="5185">MDVLYVLIPLSVVLVFFVLGALGWAIYRGQFEDVEREGQRILEDD</sequence>
<feature type="transmembrane region" description="Helical" evidence="1">
    <location>
        <begin position="6"/>
        <end position="27"/>
    </location>
</feature>
<dbReference type="Pfam" id="PF03597">
    <property type="entry name" value="FixS"/>
    <property type="match status" value="1"/>
</dbReference>
<reference evidence="2 3" key="1">
    <citation type="submission" date="2024-09" db="EMBL/GenBank/DDBJ databases">
        <authorList>
            <person name="Sun Q."/>
            <person name="Mori K."/>
        </authorList>
    </citation>
    <scope>NUCLEOTIDE SEQUENCE [LARGE SCALE GENOMIC DNA]</scope>
    <source>
        <strain evidence="2 3">NCAIM B.02336</strain>
    </source>
</reference>
<dbReference type="EMBL" id="JBHLTN010000028">
    <property type="protein sequence ID" value="MFC0593545.1"/>
    <property type="molecule type" value="Genomic_DNA"/>
</dbReference>
<accession>A0ABV6PUL0</accession>
<keyword evidence="3" id="KW-1185">Reference proteome</keyword>
<comment type="caution">
    <text evidence="2">The sequence shown here is derived from an EMBL/GenBank/DDBJ whole genome shotgun (WGS) entry which is preliminary data.</text>
</comment>
<gene>
    <name evidence="2" type="primary">ccoS</name>
    <name evidence="2" type="ORF">ACFFGG_13395</name>
</gene>